<keyword evidence="1" id="KW-0472">Membrane</keyword>
<dbReference type="RefSeq" id="WP_061950355.1">
    <property type="nucleotide sequence ID" value="NZ_LTAO01000040.1"/>
</dbReference>
<proteinExistence type="predicted"/>
<dbReference type="InterPro" id="IPR021362">
    <property type="entry name" value="DUF2834"/>
</dbReference>
<feature type="transmembrane region" description="Helical" evidence="1">
    <location>
        <begin position="76"/>
        <end position="96"/>
    </location>
</feature>
<dbReference type="OrthoDB" id="2619901at2"/>
<keyword evidence="3" id="KW-1185">Reference proteome</keyword>
<dbReference type="EMBL" id="LTAO01000040">
    <property type="protein sequence ID" value="KYG25591.1"/>
    <property type="molecule type" value="Genomic_DNA"/>
</dbReference>
<dbReference type="AlphaFoldDB" id="A0A162CMT3"/>
<keyword evidence="1" id="KW-1133">Transmembrane helix</keyword>
<dbReference type="Proteomes" id="UP000075806">
    <property type="component" value="Unassembled WGS sequence"/>
</dbReference>
<evidence type="ECO:0008006" key="4">
    <source>
        <dbReference type="Google" id="ProtNLM"/>
    </source>
</evidence>
<name>A0A162CMT3_9BACI</name>
<dbReference type="Pfam" id="PF11196">
    <property type="entry name" value="DUF2834"/>
    <property type="match status" value="1"/>
</dbReference>
<protein>
    <recommendedName>
        <fullName evidence="4">DUF2834 domain-containing protein</fullName>
    </recommendedName>
</protein>
<reference evidence="2" key="1">
    <citation type="submission" date="2016-02" db="EMBL/GenBank/DDBJ databases">
        <title>Genome sequence of Bacillus trypoxylicola KCTC 13244(T).</title>
        <authorList>
            <person name="Jeong H."/>
            <person name="Park S.-H."/>
            <person name="Choi S.-K."/>
        </authorList>
    </citation>
    <scope>NUCLEOTIDE SEQUENCE [LARGE SCALE GENOMIC DNA]</scope>
    <source>
        <strain evidence="2">KCTC 13244</strain>
    </source>
</reference>
<evidence type="ECO:0000313" key="2">
    <source>
        <dbReference type="EMBL" id="KYG25591.1"/>
    </source>
</evidence>
<feature type="transmembrane region" description="Helical" evidence="1">
    <location>
        <begin position="7"/>
        <end position="25"/>
    </location>
</feature>
<keyword evidence="1" id="KW-0812">Transmembrane</keyword>
<organism evidence="2 3">
    <name type="scientific">Alkalihalobacillus trypoxylicola</name>
    <dbReference type="NCBI Taxonomy" id="519424"/>
    <lineage>
        <taxon>Bacteria</taxon>
        <taxon>Bacillati</taxon>
        <taxon>Bacillota</taxon>
        <taxon>Bacilli</taxon>
        <taxon>Bacillales</taxon>
        <taxon>Bacillaceae</taxon>
        <taxon>Alkalihalobacillus</taxon>
    </lineage>
</organism>
<sequence length="108" mass="12395">MKYFYGILTILGFLLPYSQFIPWLYENGFNVTQLINEVSQSNISSFAWLDVIVAAIVLIGFILYDGKKKGMKHLYFPIIGTLTVGVSFGLPLFLFLREIHSEKKKQIK</sequence>
<feature type="transmembrane region" description="Helical" evidence="1">
    <location>
        <begin position="45"/>
        <end position="64"/>
    </location>
</feature>
<comment type="caution">
    <text evidence="2">The sequence shown here is derived from an EMBL/GenBank/DDBJ whole genome shotgun (WGS) entry which is preliminary data.</text>
</comment>
<evidence type="ECO:0000256" key="1">
    <source>
        <dbReference type="SAM" id="Phobius"/>
    </source>
</evidence>
<evidence type="ECO:0000313" key="3">
    <source>
        <dbReference type="Proteomes" id="UP000075806"/>
    </source>
</evidence>
<gene>
    <name evidence="2" type="ORF">AZF04_13975</name>
</gene>
<accession>A0A162CMT3</accession>